<feature type="binding site" evidence="1">
    <location>
        <position position="414"/>
    </location>
    <ligand>
        <name>Mg(2+)</name>
        <dbReference type="ChEBI" id="CHEBI:18420"/>
    </ligand>
</feature>
<proteinExistence type="inferred from homology"/>
<comment type="cofactor">
    <cofactor evidence="1">
        <name>a divalent metal cation</name>
        <dbReference type="ChEBI" id="CHEBI:60240"/>
    </cofactor>
</comment>
<comment type="similarity">
    <text evidence="1">Belongs to the bacterial two-domain DSD family.</text>
</comment>
<dbReference type="SUPFAM" id="SSF54593">
    <property type="entry name" value="Glyoxalase/Bleomycin resistance protein/Dihydroxybiphenyl dioxygenase"/>
    <property type="match status" value="1"/>
</dbReference>
<feature type="domain" description="VOC" evidence="2">
    <location>
        <begin position="411"/>
        <end position="553"/>
    </location>
</feature>
<feature type="binding site" evidence="1">
    <location>
        <position position="485"/>
    </location>
    <ligand>
        <name>Mg(2+)</name>
        <dbReference type="ChEBI" id="CHEBI:18420"/>
    </ligand>
</feature>
<sequence length="600" mass="66797">MHTAIATVCLSGTLAEKLRSAADAGFDGVEIFEQDLTVSPHSPEQIRERAESLGLSIDLFQPFRDFDATDEQLFQCNLRRLEAKFQLMRRLGCRMILLCSNVSESAVRDDDALARQLRAAGDLAERYDMLIAYEALAWGTYVNRFRHSYDIVMKAKHPRVGICLDSFHILSRGDDPAGIRDLDPERIFFVQLADAPHRDMNLLEWSRHDRVFPGEGELDLPGFVSALSEYRGPVSLEIFNDSFREADVTRTAIDGLRSLTWVADQAGREPLPPAPRVASYDFIEVHTGSLGEVTKILHHLGFRLGGYHRRKTDVQVWSAGSVTIVIRDLGPTGEPTRLHALGISVDDPGSACRRAEELQAQRVERSEEEGELHLPAVEAPDGTEMYFCPPGQEWLREFHAQPGEGESFITGVDHVTLAQPWHRLDEARLFFTSVLGLKAHPVEQVPTPAGLVTSQAMRGGLRLALNVAPEASEQGDFLAASYPEHLTLATNDALAAAQSCVDRGLRILDIPDNYYDDLAARVDLPEATLAELRRLNVLYDADENGEYFHFYTETLGTPGKLYIEVAERRGGYEGYGWADAAVRLAAQYRVLRDSTRGIPS</sequence>
<dbReference type="Gene3D" id="3.10.180.10">
    <property type="entry name" value="2,3-Dihydroxybiphenyl 1,2-Dioxygenase, domain 1"/>
    <property type="match status" value="2"/>
</dbReference>
<feature type="binding site" evidence="1">
    <location>
        <position position="134"/>
    </location>
    <ligand>
        <name>a divalent metal cation</name>
        <dbReference type="ChEBI" id="CHEBI:60240"/>
        <note>catalytic</note>
    </ligand>
</feature>
<comment type="function">
    <text evidence="1">Catalyzes the conversion of 3-dehydroshikimate to protocatechuate (3,4-dihydroxybenzoate), a common intermediate of quinate and shikimate degradation pathways.</text>
</comment>
<name>A0A9X1QTE9_9CORY</name>
<dbReference type="Gene3D" id="3.20.20.150">
    <property type="entry name" value="Divalent-metal-dependent TIM barrel enzymes"/>
    <property type="match status" value="1"/>
</dbReference>
<feature type="binding site" evidence="1">
    <location>
        <position position="165"/>
    </location>
    <ligand>
        <name>a divalent metal cation</name>
        <dbReference type="ChEBI" id="CHEBI:60240"/>
        <note>catalytic</note>
    </ligand>
</feature>
<comment type="catalytic activity">
    <reaction evidence="1">
        <text>3-dehydroshikimate = 3,4-dihydroxybenzoate + H2O</text>
        <dbReference type="Rhea" id="RHEA:24848"/>
        <dbReference type="ChEBI" id="CHEBI:15377"/>
        <dbReference type="ChEBI" id="CHEBI:16630"/>
        <dbReference type="ChEBI" id="CHEBI:36241"/>
        <dbReference type="EC" id="4.2.1.118"/>
    </reaction>
</comment>
<protein>
    <recommendedName>
        <fullName evidence="1">3-dehydroshikimate dehydratase</fullName>
        <shortName evidence="1">DSD</shortName>
        <ecNumber evidence="1">4.2.1.118</ecNumber>
    </recommendedName>
</protein>
<dbReference type="EMBL" id="JAKGSI010000005">
    <property type="protein sequence ID" value="MCF4007493.1"/>
    <property type="molecule type" value="Genomic_DNA"/>
</dbReference>
<dbReference type="Pfam" id="PF00903">
    <property type="entry name" value="Glyoxalase"/>
    <property type="match status" value="1"/>
</dbReference>
<keyword evidence="1" id="KW-0456">Lyase</keyword>
<keyword evidence="1" id="KW-0479">Metal-binding</keyword>
<feature type="binding site" evidence="1">
    <location>
        <position position="564"/>
    </location>
    <ligand>
        <name>Mg(2+)</name>
        <dbReference type="ChEBI" id="CHEBI:18420"/>
    </ligand>
</feature>
<dbReference type="SUPFAM" id="SSF51658">
    <property type="entry name" value="Xylose isomerase-like"/>
    <property type="match status" value="1"/>
</dbReference>
<dbReference type="InterPro" id="IPR013022">
    <property type="entry name" value="Xyl_isomerase-like_TIM-brl"/>
</dbReference>
<dbReference type="Proteomes" id="UP001139336">
    <property type="component" value="Unassembled WGS sequence"/>
</dbReference>
<dbReference type="GO" id="GO:0046279">
    <property type="term" value="P:3,4-dihydroxybenzoate biosynthetic process"/>
    <property type="evidence" value="ECO:0007669"/>
    <property type="project" value="UniProtKB-UniRule"/>
</dbReference>
<dbReference type="InterPro" id="IPR036237">
    <property type="entry name" value="Xyl_isomerase-like_sf"/>
</dbReference>
<dbReference type="GO" id="GO:0046565">
    <property type="term" value="F:3-dehydroshikimate dehydratase activity"/>
    <property type="evidence" value="ECO:0007669"/>
    <property type="project" value="UniProtKB-UniRule"/>
</dbReference>
<dbReference type="InterPro" id="IPR037523">
    <property type="entry name" value="VOC_core"/>
</dbReference>
<evidence type="ECO:0000313" key="3">
    <source>
        <dbReference type="EMBL" id="MCF4007493.1"/>
    </source>
</evidence>
<dbReference type="RefSeq" id="WP_236119630.1">
    <property type="nucleotide sequence ID" value="NZ_JAKGSI010000005.1"/>
</dbReference>
<evidence type="ECO:0000256" key="1">
    <source>
        <dbReference type="HAMAP-Rule" id="MF_02238"/>
    </source>
</evidence>
<gene>
    <name evidence="3" type="ORF">L1O03_09990</name>
</gene>
<dbReference type="PROSITE" id="PS51819">
    <property type="entry name" value="VOC"/>
    <property type="match status" value="2"/>
</dbReference>
<dbReference type="PANTHER" id="PTHR12110">
    <property type="entry name" value="HYDROXYPYRUVATE ISOMERASE"/>
    <property type="match status" value="1"/>
</dbReference>
<evidence type="ECO:0000313" key="4">
    <source>
        <dbReference type="Proteomes" id="UP001139336"/>
    </source>
</evidence>
<keyword evidence="4" id="KW-1185">Reference proteome</keyword>
<dbReference type="PANTHER" id="PTHR12110:SF21">
    <property type="entry name" value="XYLOSE ISOMERASE-LIKE TIM BARREL DOMAIN-CONTAINING PROTEIN"/>
    <property type="match status" value="1"/>
</dbReference>
<dbReference type="EC" id="4.2.1.118" evidence="1"/>
<feature type="domain" description="VOC" evidence="2">
    <location>
        <begin position="279"/>
        <end position="390"/>
    </location>
</feature>
<dbReference type="HAMAP" id="MF_02238">
    <property type="entry name" value="DSD"/>
    <property type="match status" value="1"/>
</dbReference>
<evidence type="ECO:0000259" key="2">
    <source>
        <dbReference type="PROSITE" id="PS51819"/>
    </source>
</evidence>
<comment type="pathway">
    <text evidence="1">Aromatic compound metabolism; 3,4-dihydroxybenzoate biosynthesis.</text>
</comment>
<dbReference type="GO" id="GO:0046872">
    <property type="term" value="F:metal ion binding"/>
    <property type="evidence" value="ECO:0007669"/>
    <property type="project" value="UniProtKB-UniRule"/>
</dbReference>
<comment type="caution">
    <text evidence="3">The sequence shown here is derived from an EMBL/GenBank/DDBJ whole genome shotgun (WGS) entry which is preliminary data.</text>
</comment>
<dbReference type="InterPro" id="IPR043700">
    <property type="entry name" value="DSD"/>
</dbReference>
<organism evidence="3 4">
    <name type="scientific">Corynebacterium uropygiale</name>
    <dbReference type="NCBI Taxonomy" id="1775911"/>
    <lineage>
        <taxon>Bacteria</taxon>
        <taxon>Bacillati</taxon>
        <taxon>Actinomycetota</taxon>
        <taxon>Actinomycetes</taxon>
        <taxon>Mycobacteriales</taxon>
        <taxon>Corynebacteriaceae</taxon>
        <taxon>Corynebacterium</taxon>
    </lineage>
</organism>
<accession>A0A9X1QTE9</accession>
<dbReference type="InterPro" id="IPR004360">
    <property type="entry name" value="Glyas_Fos-R_dOase_dom"/>
</dbReference>
<dbReference type="InterPro" id="IPR050312">
    <property type="entry name" value="IolE/XylAMocC-like"/>
</dbReference>
<dbReference type="InterPro" id="IPR029068">
    <property type="entry name" value="Glyas_Bleomycin-R_OHBP_Dase"/>
</dbReference>
<feature type="binding site" evidence="1">
    <location>
        <position position="237"/>
    </location>
    <ligand>
        <name>a divalent metal cation</name>
        <dbReference type="ChEBI" id="CHEBI:60240"/>
        <note>catalytic</note>
    </ligand>
</feature>
<reference evidence="3" key="1">
    <citation type="submission" date="2022-01" db="EMBL/GenBank/DDBJ databases">
        <title>Corynebacterium sp. nov isolated from isolated from the feces of the greater white-fronted geese (Anser albifrons) at Poyang Lake, PR China.</title>
        <authorList>
            <person name="Liu Q."/>
        </authorList>
    </citation>
    <scope>NUCLEOTIDE SEQUENCE</scope>
    <source>
        <strain evidence="3">JCM 32435</strain>
    </source>
</reference>
<dbReference type="AlphaFoldDB" id="A0A9X1QTE9"/>
<feature type="binding site" evidence="1">
    <location>
        <position position="191"/>
    </location>
    <ligand>
        <name>a divalent metal cation</name>
        <dbReference type="ChEBI" id="CHEBI:60240"/>
        <note>catalytic</note>
    </ligand>
</feature>
<dbReference type="Pfam" id="PF01261">
    <property type="entry name" value="AP_endonuc_2"/>
    <property type="match status" value="1"/>
</dbReference>